<dbReference type="Gene3D" id="2.40.40.10">
    <property type="entry name" value="RlpA-like domain"/>
    <property type="match status" value="1"/>
</dbReference>
<dbReference type="SUPFAM" id="SSF50685">
    <property type="entry name" value="Barwin-like endoglucanases"/>
    <property type="match status" value="1"/>
</dbReference>
<protein>
    <recommendedName>
        <fullName evidence="3">Probable endolytic peptidoglycan transglycosylase RlpA</fullName>
        <ecNumber evidence="3">4.2.2.-</ecNumber>
    </recommendedName>
</protein>
<dbReference type="PANTHER" id="PTHR34183">
    <property type="entry name" value="ENDOLYTIC PEPTIDOGLYCAN TRANSGLYCOSYLASE RLPA"/>
    <property type="match status" value="1"/>
</dbReference>
<dbReference type="GO" id="GO:0000270">
    <property type="term" value="P:peptidoglycan metabolic process"/>
    <property type="evidence" value="ECO:0007669"/>
    <property type="project" value="UniProtKB-UniRule"/>
</dbReference>
<dbReference type="EMBL" id="QFQP01000006">
    <property type="protein sequence ID" value="PZR14971.1"/>
    <property type="molecule type" value="Genomic_DNA"/>
</dbReference>
<comment type="similarity">
    <text evidence="3 4">Belongs to the RlpA family.</text>
</comment>
<dbReference type="GO" id="GO:0071555">
    <property type="term" value="P:cell wall organization"/>
    <property type="evidence" value="ECO:0007669"/>
    <property type="project" value="UniProtKB-KW"/>
</dbReference>
<dbReference type="NCBIfam" id="TIGR00413">
    <property type="entry name" value="rlpA"/>
    <property type="match status" value="1"/>
</dbReference>
<comment type="subcellular location">
    <subcellularLocation>
        <location evidence="3">Cell membrane</location>
        <topology evidence="3">Lipid-anchor</topology>
    </subcellularLocation>
</comment>
<keyword evidence="3 6" id="KW-0449">Lipoprotein</keyword>
<feature type="domain" description="RlpA-like protein double-psi beta-barrel" evidence="5">
    <location>
        <begin position="28"/>
        <end position="114"/>
    </location>
</feature>
<accession>A0A2W5VWF2</accession>
<evidence type="ECO:0000313" key="6">
    <source>
        <dbReference type="EMBL" id="PZR14971.1"/>
    </source>
</evidence>
<organism evidence="6 7">
    <name type="scientific">Archangium gephyra</name>
    <dbReference type="NCBI Taxonomy" id="48"/>
    <lineage>
        <taxon>Bacteria</taxon>
        <taxon>Pseudomonadati</taxon>
        <taxon>Myxococcota</taxon>
        <taxon>Myxococcia</taxon>
        <taxon>Myxococcales</taxon>
        <taxon>Cystobacterineae</taxon>
        <taxon>Archangiaceae</taxon>
        <taxon>Archangium</taxon>
    </lineage>
</organism>
<keyword evidence="1 3" id="KW-0456">Lyase</keyword>
<dbReference type="InterPro" id="IPR034718">
    <property type="entry name" value="RlpA"/>
</dbReference>
<dbReference type="GO" id="GO:0008932">
    <property type="term" value="F:lytic endotransglycosylase activity"/>
    <property type="evidence" value="ECO:0007669"/>
    <property type="project" value="UniProtKB-UniRule"/>
</dbReference>
<evidence type="ECO:0000313" key="7">
    <source>
        <dbReference type="Proteomes" id="UP000249061"/>
    </source>
</evidence>
<keyword evidence="3" id="KW-1003">Cell membrane</keyword>
<reference evidence="6 7" key="1">
    <citation type="submission" date="2017-08" db="EMBL/GenBank/DDBJ databases">
        <title>Infants hospitalized years apart are colonized by the same room-sourced microbial strains.</title>
        <authorList>
            <person name="Brooks B."/>
            <person name="Olm M.R."/>
            <person name="Firek B.A."/>
            <person name="Baker R."/>
            <person name="Thomas B.C."/>
            <person name="Morowitz M.J."/>
            <person name="Banfield J.F."/>
        </authorList>
    </citation>
    <scope>NUCLEOTIDE SEQUENCE [LARGE SCALE GENOMIC DNA]</scope>
    <source>
        <strain evidence="6">S2_003_000_R2_14</strain>
    </source>
</reference>
<name>A0A2W5VWF2_9BACT</name>
<keyword evidence="3" id="KW-0472">Membrane</keyword>
<dbReference type="PANTHER" id="PTHR34183:SF1">
    <property type="entry name" value="ENDOLYTIC PEPTIDOGLYCAN TRANSGLYCOSYLASE RLPA"/>
    <property type="match status" value="1"/>
</dbReference>
<dbReference type="InterPro" id="IPR036908">
    <property type="entry name" value="RlpA-like_sf"/>
</dbReference>
<dbReference type="CDD" id="cd22268">
    <property type="entry name" value="DPBB_RlpA-like"/>
    <property type="match status" value="1"/>
</dbReference>
<dbReference type="PROSITE" id="PS51257">
    <property type="entry name" value="PROKAR_LIPOPROTEIN"/>
    <property type="match status" value="1"/>
</dbReference>
<evidence type="ECO:0000256" key="3">
    <source>
        <dbReference type="HAMAP-Rule" id="MF_02071"/>
    </source>
</evidence>
<evidence type="ECO:0000256" key="1">
    <source>
        <dbReference type="ARBA" id="ARBA00023239"/>
    </source>
</evidence>
<gene>
    <name evidence="3" type="primary">rlpA</name>
    <name evidence="6" type="ORF">DI536_09340</name>
</gene>
<evidence type="ECO:0000256" key="4">
    <source>
        <dbReference type="RuleBase" id="RU003495"/>
    </source>
</evidence>
<dbReference type="Pfam" id="PF03330">
    <property type="entry name" value="DPBB_1"/>
    <property type="match status" value="1"/>
</dbReference>
<keyword evidence="2 3" id="KW-0961">Cell wall biogenesis/degradation</keyword>
<evidence type="ECO:0000256" key="2">
    <source>
        <dbReference type="ARBA" id="ARBA00023316"/>
    </source>
</evidence>
<keyword evidence="3" id="KW-0564">Palmitate</keyword>
<dbReference type="EC" id="4.2.2.-" evidence="3"/>
<evidence type="ECO:0000259" key="5">
    <source>
        <dbReference type="Pfam" id="PF03330"/>
    </source>
</evidence>
<comment type="function">
    <text evidence="3">Lytic transglycosylase with a strong preference for naked glycan strands that lack stem peptides.</text>
</comment>
<dbReference type="HAMAP" id="MF_02071">
    <property type="entry name" value="RlpA"/>
    <property type="match status" value="1"/>
</dbReference>
<dbReference type="AlphaFoldDB" id="A0A2W5VWF2"/>
<dbReference type="Proteomes" id="UP000249061">
    <property type="component" value="Unassembled WGS sequence"/>
</dbReference>
<dbReference type="InterPro" id="IPR012997">
    <property type="entry name" value="RplA"/>
</dbReference>
<comment type="caution">
    <text evidence="6">The sequence shown here is derived from an EMBL/GenBank/DDBJ whole genome shotgun (WGS) entry which is preliminary data.</text>
</comment>
<dbReference type="InterPro" id="IPR009009">
    <property type="entry name" value="RlpA-like_DPBB"/>
</dbReference>
<sequence>MRFFVLALVVGLTGCRTTRGSGDGLGEGLASFYGKELHGRPTASGEPFDKEAFTAAHRTLPFGACVLVTVLASGATVEVRVNDRGPFVAGRIIDVSEAAARTLGFIDAGVARVRLRRCD</sequence>
<dbReference type="GO" id="GO:0005886">
    <property type="term" value="C:plasma membrane"/>
    <property type="evidence" value="ECO:0007669"/>
    <property type="project" value="UniProtKB-SubCell"/>
</dbReference>
<proteinExistence type="inferred from homology"/>